<dbReference type="GO" id="GO:0016020">
    <property type="term" value="C:membrane"/>
    <property type="evidence" value="ECO:0007669"/>
    <property type="project" value="UniProtKB-SubCell"/>
</dbReference>
<dbReference type="PANTHER" id="PTHR43027:SF2">
    <property type="entry name" value="TRANSPORT PERMEASE PROTEIN"/>
    <property type="match status" value="1"/>
</dbReference>
<feature type="domain" description="ABC-2 type transporter transmembrane" evidence="7">
    <location>
        <begin position="86"/>
        <end position="293"/>
    </location>
</feature>
<feature type="transmembrane region" description="Helical" evidence="6">
    <location>
        <begin position="181"/>
        <end position="209"/>
    </location>
</feature>
<sequence>MNRVEAEPADGGPGAEGPGTEGPGTEGPGTEGPGMSGVEAESAGGGVSGTGTGAGRGGVSGVRRRAVSGWKGGPGPGALAPVARRLRALARAELALLGRNRGAVFTALAMPLTLPFAMRPALDDLDLKKEGLDIGTVLLTTAIGFSFLFAVYTSLVSAYVARREELVLKRLRTGELSDPEILTGTALPAIALGLAQAVVLSAGCAALLHTGAPKAPYLLLPGLLAGLVVSAALAALTASFTRTAESAQVTALPMVFVSMVGSGITVPTEVMPERLASVCELLPLSPAIRLIRAGWSGQLGTHETLGALATALAWTIVAVFAVRRWFRWEPRR</sequence>
<feature type="region of interest" description="Disordered" evidence="5">
    <location>
        <begin position="1"/>
        <end position="60"/>
    </location>
</feature>
<evidence type="ECO:0000256" key="1">
    <source>
        <dbReference type="ARBA" id="ARBA00004141"/>
    </source>
</evidence>
<comment type="subcellular location">
    <subcellularLocation>
        <location evidence="1">Membrane</location>
        <topology evidence="1">Multi-pass membrane protein</topology>
    </subcellularLocation>
</comment>
<dbReference type="InterPro" id="IPR052902">
    <property type="entry name" value="ABC-2_transporter"/>
</dbReference>
<feature type="transmembrane region" description="Helical" evidence="6">
    <location>
        <begin position="249"/>
        <end position="266"/>
    </location>
</feature>
<evidence type="ECO:0000256" key="6">
    <source>
        <dbReference type="SAM" id="Phobius"/>
    </source>
</evidence>
<feature type="transmembrane region" description="Helical" evidence="6">
    <location>
        <begin position="305"/>
        <end position="326"/>
    </location>
</feature>
<reference evidence="8" key="1">
    <citation type="journal article" date="2014" name="Int. J. Syst. Evol. Microbiol.">
        <title>Complete genome sequence of Corynebacterium casei LMG S-19264T (=DSM 44701T), isolated from a smear-ripened cheese.</title>
        <authorList>
            <consortium name="US DOE Joint Genome Institute (JGI-PGF)"/>
            <person name="Walter F."/>
            <person name="Albersmeier A."/>
            <person name="Kalinowski J."/>
            <person name="Ruckert C."/>
        </authorList>
    </citation>
    <scope>NUCLEOTIDE SEQUENCE</scope>
    <source>
        <strain evidence="8">JCM 4490</strain>
    </source>
</reference>
<keyword evidence="3 6" id="KW-1133">Transmembrane helix</keyword>
<evidence type="ECO:0000256" key="2">
    <source>
        <dbReference type="ARBA" id="ARBA00022692"/>
    </source>
</evidence>
<comment type="caution">
    <text evidence="8">The sequence shown here is derived from an EMBL/GenBank/DDBJ whole genome shotgun (WGS) entry which is preliminary data.</text>
</comment>
<dbReference type="InterPro" id="IPR013525">
    <property type="entry name" value="ABC2_TM"/>
</dbReference>
<reference evidence="8" key="2">
    <citation type="submission" date="2020-09" db="EMBL/GenBank/DDBJ databases">
        <authorList>
            <person name="Sun Q."/>
            <person name="Ohkuma M."/>
        </authorList>
    </citation>
    <scope>NUCLEOTIDE SEQUENCE</scope>
    <source>
        <strain evidence="8">JCM 4490</strain>
    </source>
</reference>
<dbReference type="AlphaFoldDB" id="A0A918J837"/>
<dbReference type="EMBL" id="BMUE01000006">
    <property type="protein sequence ID" value="GGW51915.1"/>
    <property type="molecule type" value="Genomic_DNA"/>
</dbReference>
<name>A0A918J837_9ACTN</name>
<feature type="transmembrane region" description="Helical" evidence="6">
    <location>
        <begin position="134"/>
        <end position="160"/>
    </location>
</feature>
<dbReference type="GO" id="GO:0140359">
    <property type="term" value="F:ABC-type transporter activity"/>
    <property type="evidence" value="ECO:0007669"/>
    <property type="project" value="InterPro"/>
</dbReference>
<proteinExistence type="predicted"/>
<evidence type="ECO:0000313" key="9">
    <source>
        <dbReference type="Proteomes" id="UP000620224"/>
    </source>
</evidence>
<keyword evidence="4 6" id="KW-0472">Membrane</keyword>
<organism evidence="8 9">
    <name type="scientific">Streptomyces lucensis JCM 4490</name>
    <dbReference type="NCBI Taxonomy" id="1306176"/>
    <lineage>
        <taxon>Bacteria</taxon>
        <taxon>Bacillati</taxon>
        <taxon>Actinomycetota</taxon>
        <taxon>Actinomycetes</taxon>
        <taxon>Kitasatosporales</taxon>
        <taxon>Streptomycetaceae</taxon>
        <taxon>Streptomyces</taxon>
    </lineage>
</organism>
<evidence type="ECO:0000313" key="8">
    <source>
        <dbReference type="EMBL" id="GGW51915.1"/>
    </source>
</evidence>
<dbReference type="Pfam" id="PF01061">
    <property type="entry name" value="ABC2_membrane"/>
    <property type="match status" value="1"/>
</dbReference>
<feature type="transmembrane region" description="Helical" evidence="6">
    <location>
        <begin position="215"/>
        <end position="237"/>
    </location>
</feature>
<keyword evidence="2 6" id="KW-0812">Transmembrane</keyword>
<evidence type="ECO:0000259" key="7">
    <source>
        <dbReference type="Pfam" id="PF01061"/>
    </source>
</evidence>
<feature type="compositionally biased region" description="Gly residues" evidence="5">
    <location>
        <begin position="43"/>
        <end position="60"/>
    </location>
</feature>
<accession>A0A918J837</accession>
<feature type="compositionally biased region" description="Gly residues" evidence="5">
    <location>
        <begin position="11"/>
        <end position="35"/>
    </location>
</feature>
<keyword evidence="9" id="KW-1185">Reference proteome</keyword>
<evidence type="ECO:0000256" key="4">
    <source>
        <dbReference type="ARBA" id="ARBA00023136"/>
    </source>
</evidence>
<evidence type="ECO:0000256" key="5">
    <source>
        <dbReference type="SAM" id="MobiDB-lite"/>
    </source>
</evidence>
<dbReference type="Proteomes" id="UP000620224">
    <property type="component" value="Unassembled WGS sequence"/>
</dbReference>
<gene>
    <name evidence="8" type="ORF">GCM10010503_31050</name>
</gene>
<evidence type="ECO:0000256" key="3">
    <source>
        <dbReference type="ARBA" id="ARBA00022989"/>
    </source>
</evidence>
<protein>
    <recommendedName>
        <fullName evidence="7">ABC-2 type transporter transmembrane domain-containing protein</fullName>
    </recommendedName>
</protein>
<dbReference type="PANTHER" id="PTHR43027">
    <property type="entry name" value="DOXORUBICIN RESISTANCE ABC TRANSPORTER PERMEASE PROTEIN DRRC-RELATED"/>
    <property type="match status" value="1"/>
</dbReference>
<feature type="transmembrane region" description="Helical" evidence="6">
    <location>
        <begin position="103"/>
        <end position="122"/>
    </location>
</feature>